<gene>
    <name evidence="1" type="ORF">GKZ28_28095</name>
</gene>
<evidence type="ECO:0000313" key="2">
    <source>
        <dbReference type="Proteomes" id="UP000656077"/>
    </source>
</evidence>
<accession>A0A964RTB5</accession>
<proteinExistence type="predicted"/>
<comment type="caution">
    <text evidence="1">The sequence shown here is derived from an EMBL/GenBank/DDBJ whole genome shotgun (WGS) entry which is preliminary data.</text>
</comment>
<evidence type="ECO:0000313" key="1">
    <source>
        <dbReference type="EMBL" id="MVX67466.1"/>
    </source>
</evidence>
<dbReference type="PANTHER" id="PTHR39550">
    <property type="entry name" value="SLL0658 PROTEIN"/>
    <property type="match status" value="1"/>
</dbReference>
<dbReference type="Pfam" id="PF11848">
    <property type="entry name" value="DUF3368"/>
    <property type="match status" value="1"/>
</dbReference>
<reference evidence="1" key="1">
    <citation type="submission" date="2019-12" db="EMBL/GenBank/DDBJ databases">
        <title>Microbes associate with the intestines of laboratory mice.</title>
        <authorList>
            <person name="Navarre W."/>
            <person name="Wong E."/>
        </authorList>
    </citation>
    <scope>NUCLEOTIDE SEQUENCE</scope>
    <source>
        <strain evidence="1">NM79_F5</strain>
    </source>
</reference>
<dbReference type="Proteomes" id="UP000656077">
    <property type="component" value="Unassembled WGS sequence"/>
</dbReference>
<dbReference type="InterPro" id="IPR021799">
    <property type="entry name" value="PIN-like_prokaryotic"/>
</dbReference>
<dbReference type="PANTHER" id="PTHR39550:SF1">
    <property type="entry name" value="SLL0658 PROTEIN"/>
    <property type="match status" value="1"/>
</dbReference>
<dbReference type="EMBL" id="WSRQ01000181">
    <property type="protein sequence ID" value="MVX67466.1"/>
    <property type="molecule type" value="Genomic_DNA"/>
</dbReference>
<dbReference type="RefSeq" id="WP_160361846.1">
    <property type="nucleotide sequence ID" value="NZ_WSRQ01000181.1"/>
</dbReference>
<protein>
    <submittedName>
        <fullName evidence="1">DUF3368 domain-containing protein</fullName>
    </submittedName>
</protein>
<sequence length="167" mass="18897">MIKVICNSSPIIALSFIGKLNLLWEIFDEVMIPKEVYREVVEANPSSNYGAKELEKAVDEGKIMVYNIKNQKLVDDLYGKLHRGELEVIVAARELNVTDVVIDEKAARSFAEAMLLQSIGIIGVLIIAKKKGKISEIKKYLDLLIKSNYRISKKLYENALRKAEELD</sequence>
<name>A0A964RTB5_9CLOT</name>
<dbReference type="AlphaFoldDB" id="A0A964RTB5"/>
<organism evidence="1 2">
    <name type="scientific">Clostridium chromiireducens</name>
    <dbReference type="NCBI Taxonomy" id="225345"/>
    <lineage>
        <taxon>Bacteria</taxon>
        <taxon>Bacillati</taxon>
        <taxon>Bacillota</taxon>
        <taxon>Clostridia</taxon>
        <taxon>Eubacteriales</taxon>
        <taxon>Clostridiaceae</taxon>
        <taxon>Clostridium</taxon>
    </lineage>
</organism>